<dbReference type="GO" id="GO:0016787">
    <property type="term" value="F:hydrolase activity"/>
    <property type="evidence" value="ECO:0007669"/>
    <property type="project" value="UniProtKB-KW"/>
</dbReference>
<dbReference type="SMR" id="A0A381L763"/>
<dbReference type="GO" id="GO:0004540">
    <property type="term" value="F:RNA nuclease activity"/>
    <property type="evidence" value="ECO:0007669"/>
    <property type="project" value="InterPro"/>
</dbReference>
<evidence type="ECO:0000256" key="1">
    <source>
        <dbReference type="ARBA" id="ARBA00022722"/>
    </source>
</evidence>
<keyword evidence="3" id="KW-0732">Signal</keyword>
<proteinExistence type="predicted"/>
<accession>A0A381L763</accession>
<name>A0A381L763_BLUGR</name>
<dbReference type="EMBL" id="UIGY01000033">
    <property type="protein sequence ID" value="SUZ08921.1"/>
    <property type="molecule type" value="Genomic_DNA"/>
</dbReference>
<organism evidence="4">
    <name type="scientific">Blumeria graminis f. sp. tritici 96224</name>
    <dbReference type="NCBI Taxonomy" id="1268274"/>
    <lineage>
        <taxon>Eukaryota</taxon>
        <taxon>Fungi</taxon>
        <taxon>Dikarya</taxon>
        <taxon>Ascomycota</taxon>
        <taxon>Pezizomycotina</taxon>
        <taxon>Leotiomycetes</taxon>
        <taxon>Erysiphales</taxon>
        <taxon>Erysiphaceae</taxon>
        <taxon>Blumeria</taxon>
    </lineage>
</organism>
<evidence type="ECO:0000256" key="3">
    <source>
        <dbReference type="SAM" id="SignalP"/>
    </source>
</evidence>
<keyword evidence="2" id="KW-0378">Hydrolase</keyword>
<dbReference type="AlphaFoldDB" id="A0A381L763"/>
<dbReference type="InterPro" id="IPR016191">
    <property type="entry name" value="Ribonuclease/ribotoxin"/>
</dbReference>
<dbReference type="SUPFAM" id="SSF53933">
    <property type="entry name" value="Microbial ribonucleases"/>
    <property type="match status" value="1"/>
</dbReference>
<feature type="chain" id="PRO_5017021121" evidence="3">
    <location>
        <begin position="22"/>
        <end position="118"/>
    </location>
</feature>
<evidence type="ECO:0000313" key="4">
    <source>
        <dbReference type="EMBL" id="SUZ08921.1"/>
    </source>
</evidence>
<gene>
    <name evidence="4" type="ORF">BGT96224V2_LOCUS2082</name>
</gene>
<protein>
    <submittedName>
        <fullName evidence="4">BgtE-20090</fullName>
    </submittedName>
</protein>
<dbReference type="GO" id="GO:0003723">
    <property type="term" value="F:RNA binding"/>
    <property type="evidence" value="ECO:0007669"/>
    <property type="project" value="InterPro"/>
</dbReference>
<feature type="signal peptide" evidence="3">
    <location>
        <begin position="1"/>
        <end position="21"/>
    </location>
</feature>
<keyword evidence="1" id="KW-0540">Nuclease</keyword>
<sequence length="118" mass="13977">MKFNKVSSAIFAASIFGIIVAEQRYECDDVTFSMDYILRTANAVKTYPFHSVNHYPRKYVRASQGRGRENYIEFPLLPSEDIWRGEAFDHYLLMSPQFDTFNVYSYLKNHYECDIKYD</sequence>
<reference evidence="4" key="1">
    <citation type="submission" date="2018-07" db="EMBL/GenBank/DDBJ databases">
        <authorList>
            <person name="Quirk P.G."/>
            <person name="Krulwich T.A."/>
        </authorList>
    </citation>
    <scope>NUCLEOTIDE SEQUENCE</scope>
    <source>
        <strain evidence="4">96224</strain>
    </source>
</reference>
<evidence type="ECO:0000256" key="2">
    <source>
        <dbReference type="ARBA" id="ARBA00022801"/>
    </source>
</evidence>